<evidence type="ECO:0000313" key="4">
    <source>
        <dbReference type="Proteomes" id="UP000320333"/>
    </source>
</evidence>
<dbReference type="Pfam" id="PF10213">
    <property type="entry name" value="MRP-S28"/>
    <property type="match status" value="1"/>
</dbReference>
<dbReference type="STRING" id="246404.A0A507FI37"/>
<feature type="domain" description="Small ribosomal subunit protein mS35 mitochondrial conserved" evidence="2">
    <location>
        <begin position="101"/>
        <end position="214"/>
    </location>
</feature>
<reference evidence="3 4" key="1">
    <citation type="journal article" date="2019" name="Sci. Rep.">
        <title>Comparative genomics of chytrid fungi reveal insights into the obligate biotrophic and pathogenic lifestyle of Synchytrium endobioticum.</title>
        <authorList>
            <person name="van de Vossenberg B.T.L.H."/>
            <person name="Warris S."/>
            <person name="Nguyen H.D.T."/>
            <person name="van Gent-Pelzer M.P.E."/>
            <person name="Joly D.L."/>
            <person name="van de Geest H.C."/>
            <person name="Bonants P.J.M."/>
            <person name="Smith D.S."/>
            <person name="Levesque C.A."/>
            <person name="van der Lee T.A.J."/>
        </authorList>
    </citation>
    <scope>NUCLEOTIDE SEQUENCE [LARGE SCALE GENOMIC DNA]</scope>
    <source>
        <strain evidence="3 4">CBS 675.73</strain>
    </source>
</reference>
<dbReference type="AlphaFoldDB" id="A0A507FI37"/>
<accession>A0A507FI37</accession>
<evidence type="ECO:0000256" key="1">
    <source>
        <dbReference type="SAM" id="MobiDB-lite"/>
    </source>
</evidence>
<name>A0A507FI37_9FUNG</name>
<dbReference type="Proteomes" id="UP000320333">
    <property type="component" value="Unassembled WGS sequence"/>
</dbReference>
<feature type="region of interest" description="Disordered" evidence="1">
    <location>
        <begin position="207"/>
        <end position="230"/>
    </location>
</feature>
<dbReference type="OrthoDB" id="283424at2759"/>
<dbReference type="InterPro" id="IPR019349">
    <property type="entry name" value="Ribosomal_mS35_mit"/>
</dbReference>
<protein>
    <recommendedName>
        <fullName evidence="2">Small ribosomal subunit protein mS35 mitochondrial conserved domain-containing protein</fullName>
    </recommendedName>
</protein>
<organism evidence="3 4">
    <name type="scientific">Chytriomyces confervae</name>
    <dbReference type="NCBI Taxonomy" id="246404"/>
    <lineage>
        <taxon>Eukaryota</taxon>
        <taxon>Fungi</taxon>
        <taxon>Fungi incertae sedis</taxon>
        <taxon>Chytridiomycota</taxon>
        <taxon>Chytridiomycota incertae sedis</taxon>
        <taxon>Chytridiomycetes</taxon>
        <taxon>Chytridiales</taxon>
        <taxon>Chytriomycetaceae</taxon>
        <taxon>Chytriomyces</taxon>
    </lineage>
</organism>
<evidence type="ECO:0000259" key="2">
    <source>
        <dbReference type="Pfam" id="PF10213"/>
    </source>
</evidence>
<gene>
    <name evidence="3" type="ORF">CcCBS67573_g03747</name>
</gene>
<keyword evidence="4" id="KW-1185">Reference proteome</keyword>
<sequence>MYRQLVRRLSTAAPAFARRRVVQGSDALGAGAGAEAAVAGLTGKWDVDGLTRYEVDLAETAVWVGSLLSDMGSPLSSQSKLVKNSFNPSAVGIALEETRSFVYELQESRANGTPSNASLHVRVADLKLAPPAQHKFLQLAAPFYNGTDLVTMHSNDASLSAAAAKLSLLEQLDAMLVEAKKTDSPSAELLAKLPIDLRHLKRQKRDLSFPEHWKKPVPQQQKPVHEEAAL</sequence>
<evidence type="ECO:0000313" key="3">
    <source>
        <dbReference type="EMBL" id="TPX74976.1"/>
    </source>
</evidence>
<comment type="caution">
    <text evidence="3">The sequence shown here is derived from an EMBL/GenBank/DDBJ whole genome shotgun (WGS) entry which is preliminary data.</text>
</comment>
<dbReference type="EMBL" id="QEAP01000100">
    <property type="protein sequence ID" value="TPX74976.1"/>
    <property type="molecule type" value="Genomic_DNA"/>
</dbReference>
<proteinExistence type="predicted"/>